<feature type="non-terminal residue" evidence="2">
    <location>
        <position position="1"/>
    </location>
</feature>
<organism evidence="2 3">
    <name type="scientific">Mytilus galloprovincialis</name>
    <name type="common">Mediterranean mussel</name>
    <dbReference type="NCBI Taxonomy" id="29158"/>
    <lineage>
        <taxon>Eukaryota</taxon>
        <taxon>Metazoa</taxon>
        <taxon>Spiralia</taxon>
        <taxon>Lophotrochozoa</taxon>
        <taxon>Mollusca</taxon>
        <taxon>Bivalvia</taxon>
        <taxon>Autobranchia</taxon>
        <taxon>Pteriomorphia</taxon>
        <taxon>Mytilida</taxon>
        <taxon>Mytiloidea</taxon>
        <taxon>Mytilidae</taxon>
        <taxon>Mytilinae</taxon>
        <taxon>Mytilus</taxon>
    </lineage>
</organism>
<feature type="region of interest" description="Disordered" evidence="1">
    <location>
        <begin position="43"/>
        <end position="84"/>
    </location>
</feature>
<gene>
    <name evidence="2" type="ORF">AM593_02889</name>
</gene>
<evidence type="ECO:0000313" key="3">
    <source>
        <dbReference type="Proteomes" id="UP000266721"/>
    </source>
</evidence>
<name>A0A3L5TUU3_MYTGA</name>
<feature type="compositionally biased region" description="Basic and acidic residues" evidence="1">
    <location>
        <begin position="43"/>
        <end position="75"/>
    </location>
</feature>
<reference evidence="2 3" key="1">
    <citation type="journal article" date="2016" name="PLoS ONE">
        <title>A First Insight into the Genome of the Filter-Feeder Mussel Mytilus galloprovincialis.</title>
        <authorList>
            <person name="Murgarella M."/>
            <person name="Puiu D."/>
            <person name="Novoa B."/>
            <person name="Figueras A."/>
            <person name="Posada D."/>
            <person name="Canchaya C."/>
        </authorList>
    </citation>
    <scope>NUCLEOTIDE SEQUENCE [LARGE SCALE GENOMIC DNA]</scope>
    <source>
        <tissue evidence="2">Muscle</tissue>
    </source>
</reference>
<proteinExistence type="predicted"/>
<evidence type="ECO:0000256" key="1">
    <source>
        <dbReference type="SAM" id="MobiDB-lite"/>
    </source>
</evidence>
<protein>
    <submittedName>
        <fullName evidence="2">Uncharacterized protein</fullName>
    </submittedName>
</protein>
<keyword evidence="3" id="KW-1185">Reference proteome</keyword>
<accession>A0A3L5TUU3</accession>
<comment type="caution">
    <text evidence="2">The sequence shown here is derived from an EMBL/GenBank/DDBJ whole genome shotgun (WGS) entry which is preliminary data.</text>
</comment>
<evidence type="ECO:0000313" key="2">
    <source>
        <dbReference type="EMBL" id="OPL33729.1"/>
    </source>
</evidence>
<dbReference type="EMBL" id="KV581736">
    <property type="protein sequence ID" value="OPL33729.1"/>
    <property type="molecule type" value="Genomic_DNA"/>
</dbReference>
<sequence length="84" mass="9539">MLTLEENNNSLKQQITRLSTQLNITTLDNASNLEIVKLKSTEHFGDTESGHVERNENSSKEDINQTKADDERFEQCNESTVTVL</sequence>
<dbReference type="AlphaFoldDB" id="A0A3L5TUU3"/>
<dbReference type="Proteomes" id="UP000266721">
    <property type="component" value="Unassembled WGS sequence"/>
</dbReference>